<evidence type="ECO:0000313" key="1">
    <source>
        <dbReference type="EMBL" id="KAK1594819.1"/>
    </source>
</evidence>
<evidence type="ECO:0000313" key="2">
    <source>
        <dbReference type="Proteomes" id="UP001230504"/>
    </source>
</evidence>
<dbReference type="GeneID" id="85435051"/>
<organism evidence="1 2">
    <name type="scientific">Colletotrichum navitas</name>
    <dbReference type="NCBI Taxonomy" id="681940"/>
    <lineage>
        <taxon>Eukaryota</taxon>
        <taxon>Fungi</taxon>
        <taxon>Dikarya</taxon>
        <taxon>Ascomycota</taxon>
        <taxon>Pezizomycotina</taxon>
        <taxon>Sordariomycetes</taxon>
        <taxon>Hypocreomycetidae</taxon>
        <taxon>Glomerellales</taxon>
        <taxon>Glomerellaceae</taxon>
        <taxon>Colletotrichum</taxon>
        <taxon>Colletotrichum graminicola species complex</taxon>
    </lineage>
</organism>
<accession>A0AAD8Q3F7</accession>
<proteinExistence type="predicted"/>
<dbReference type="EMBL" id="JAHLJV010000018">
    <property type="protein sequence ID" value="KAK1594819.1"/>
    <property type="molecule type" value="Genomic_DNA"/>
</dbReference>
<gene>
    <name evidence="1" type="ORF">LY79DRAFT_126705</name>
</gene>
<dbReference type="Proteomes" id="UP001230504">
    <property type="component" value="Unassembled WGS sequence"/>
</dbReference>
<dbReference type="AlphaFoldDB" id="A0AAD8Q3F7"/>
<protein>
    <submittedName>
        <fullName evidence="1">Uncharacterized protein</fullName>
    </submittedName>
</protein>
<dbReference type="RefSeq" id="XP_060415938.1">
    <property type="nucleotide sequence ID" value="XM_060550811.1"/>
</dbReference>
<sequence>MIIISAPCESSTLESCYDNASCGLMVWDLFGYLHMIPLRVYFLLCFAWISNNIYCTYVSNASHGHHGSFQRLSHVWRSMSRGGVKLGKRVPHRDGRHFPSEAAHVLGEALHMEESWKLHYVKGTAQEEKDKDCGFFCSFVFRYPDDSFVSVCCAHRGGG</sequence>
<comment type="caution">
    <text evidence="1">The sequence shown here is derived from an EMBL/GenBank/DDBJ whole genome shotgun (WGS) entry which is preliminary data.</text>
</comment>
<keyword evidence="2" id="KW-1185">Reference proteome</keyword>
<reference evidence="1" key="1">
    <citation type="submission" date="2021-06" db="EMBL/GenBank/DDBJ databases">
        <title>Comparative genomics, transcriptomics and evolutionary studies reveal genomic signatures of adaptation to plant cell wall in hemibiotrophic fungi.</title>
        <authorList>
            <consortium name="DOE Joint Genome Institute"/>
            <person name="Baroncelli R."/>
            <person name="Diaz J.F."/>
            <person name="Benocci T."/>
            <person name="Peng M."/>
            <person name="Battaglia E."/>
            <person name="Haridas S."/>
            <person name="Andreopoulos W."/>
            <person name="Labutti K."/>
            <person name="Pangilinan J."/>
            <person name="Floch G.L."/>
            <person name="Makela M.R."/>
            <person name="Henrissat B."/>
            <person name="Grigoriev I.V."/>
            <person name="Crouch J.A."/>
            <person name="De Vries R.P."/>
            <person name="Sukno S.A."/>
            <person name="Thon M.R."/>
        </authorList>
    </citation>
    <scope>NUCLEOTIDE SEQUENCE</scope>
    <source>
        <strain evidence="1">CBS 125086</strain>
    </source>
</reference>
<name>A0AAD8Q3F7_9PEZI</name>